<feature type="transmembrane region" description="Helical" evidence="2">
    <location>
        <begin position="21"/>
        <end position="38"/>
    </location>
</feature>
<gene>
    <name evidence="3" type="ORF">ETU37_13100</name>
</gene>
<dbReference type="EMBL" id="SDPU01000023">
    <property type="protein sequence ID" value="RYU11504.1"/>
    <property type="molecule type" value="Genomic_DNA"/>
</dbReference>
<dbReference type="AlphaFoldDB" id="A0A4Q5IZL5"/>
<evidence type="ECO:0000313" key="3">
    <source>
        <dbReference type="EMBL" id="RYU11504.1"/>
    </source>
</evidence>
<proteinExistence type="predicted"/>
<feature type="transmembrane region" description="Helical" evidence="2">
    <location>
        <begin position="44"/>
        <end position="66"/>
    </location>
</feature>
<keyword evidence="2" id="KW-0472">Membrane</keyword>
<feature type="transmembrane region" description="Helical" evidence="2">
    <location>
        <begin position="73"/>
        <end position="94"/>
    </location>
</feature>
<keyword evidence="2" id="KW-0812">Transmembrane</keyword>
<dbReference type="Proteomes" id="UP000291189">
    <property type="component" value="Unassembled WGS sequence"/>
</dbReference>
<name>A0A4Q5IZL5_9ACTN</name>
<reference evidence="3 4" key="1">
    <citation type="submission" date="2019-01" db="EMBL/GenBank/DDBJ databases">
        <title>Nocardioides guangzhouensis sp. nov., an actinobacterium isolated from soil.</title>
        <authorList>
            <person name="Fu Y."/>
            <person name="Cai Y."/>
            <person name="Lin Z."/>
            <person name="Chen P."/>
        </authorList>
    </citation>
    <scope>NUCLEOTIDE SEQUENCE [LARGE SCALE GENOMIC DNA]</scope>
    <source>
        <strain evidence="3 4">NBRC 105384</strain>
    </source>
</reference>
<comment type="caution">
    <text evidence="3">The sequence shown here is derived from an EMBL/GenBank/DDBJ whole genome shotgun (WGS) entry which is preliminary data.</text>
</comment>
<dbReference type="OrthoDB" id="3827100at2"/>
<keyword evidence="2" id="KW-1133">Transmembrane helix</keyword>
<feature type="region of interest" description="Disordered" evidence="1">
    <location>
        <begin position="166"/>
        <end position="190"/>
    </location>
</feature>
<dbReference type="RefSeq" id="WP_129987779.1">
    <property type="nucleotide sequence ID" value="NZ_SDPU01000023.1"/>
</dbReference>
<evidence type="ECO:0000256" key="2">
    <source>
        <dbReference type="SAM" id="Phobius"/>
    </source>
</evidence>
<keyword evidence="4" id="KW-1185">Reference proteome</keyword>
<organism evidence="3 4">
    <name type="scientific">Nocardioides iriomotensis</name>
    <dbReference type="NCBI Taxonomy" id="715784"/>
    <lineage>
        <taxon>Bacteria</taxon>
        <taxon>Bacillati</taxon>
        <taxon>Actinomycetota</taxon>
        <taxon>Actinomycetes</taxon>
        <taxon>Propionibacteriales</taxon>
        <taxon>Nocardioidaceae</taxon>
        <taxon>Nocardioides</taxon>
    </lineage>
</organism>
<protein>
    <submittedName>
        <fullName evidence="3">Uncharacterized protein</fullName>
    </submittedName>
</protein>
<evidence type="ECO:0000256" key="1">
    <source>
        <dbReference type="SAM" id="MobiDB-lite"/>
    </source>
</evidence>
<sequence length="267" mass="27770">MTGRATPWWHRPRVGAVYERGWAVLTGAVLAAGGFVAVRELGWAPVVMGLAFGIISIGACIVTFAGPERPASYLLALRVGAFVPALVIAGAALVGVAGPVGLLPTTLVCLLWPGWPALLTRGRAALDEVGGRDKAGSPASSGTAVAAPARVPGTADMSDYEAMLVDTGNGTADPADSADPAGTDHASSPLRDLPTDEVCLLWRRTFVLLAQELPPRSVLELLAVRDQCLQELEVREPRAYRQLIESGATPTSDLKDFFHGDAGGALA</sequence>
<accession>A0A4Q5IZL5</accession>
<evidence type="ECO:0000313" key="4">
    <source>
        <dbReference type="Proteomes" id="UP000291189"/>
    </source>
</evidence>